<dbReference type="Proteomes" id="UP001159363">
    <property type="component" value="Chromosome 14"/>
</dbReference>
<accession>A0ABQ9G4A4</accession>
<gene>
    <name evidence="2" type="ORF">PR048_031090</name>
</gene>
<name>A0ABQ9G4A4_9NEOP</name>
<evidence type="ECO:0000313" key="2">
    <source>
        <dbReference type="EMBL" id="KAJ8867289.1"/>
    </source>
</evidence>
<dbReference type="EMBL" id="JARBHB010000015">
    <property type="protein sequence ID" value="KAJ8867289.1"/>
    <property type="molecule type" value="Genomic_DNA"/>
</dbReference>
<evidence type="ECO:0000256" key="1">
    <source>
        <dbReference type="SAM" id="MobiDB-lite"/>
    </source>
</evidence>
<feature type="region of interest" description="Disordered" evidence="1">
    <location>
        <begin position="454"/>
        <end position="473"/>
    </location>
</feature>
<sequence>MEQRRNARARKYPPTCAMIPTYENPGENQPGIDLGSSWWDERTLAAAPRMKKSEAIANVLPPLCGNTGNGCSRISTTGPPVFRIWESCRTMPLVGEFSGGSPVSPTLPFRCCAILTSITLISSQDLTVKSPPNLFTHLLECMHGNVSACRRGRVDGSQYLELHADEVGAITVYGVDGDESIAIRSHHVAILLELDAGHNGATVFCFDLTFDLGSSFEHTMVQPGISVLGHRGRIEGNVSLINSMKHAVVYRRYDASAISLWWWKCCKCCTHSVHAAGSRVGPGGTECTAATHKLVVGLGNEKEEVRAVPEKYWFGLMSNAECCWAKMATHRLDDVGALEEAVFAPRPEGEVALAMGDEKIVVQWVEHSAAQVVVQRLRTTTTHTHTLTHDLPQVEAGGKVPYLTSPTPAEAHDLPSLINHLSPAAHTRTVKKNIVSEQRILRDVPRGSARFVAAPDASETPSGRQPVAALSRRTMRGCTGKPGLVASASGYYFPCRMSSKRRFFIAAEGLARHNCLDVTPPEQPSDVPVRRGRERERDVDRVTRPCKWVNEVWDDEPPPTKAGFAITRQSDKAVPTPTKILDRPIRSTVTTTKSPPLQPDKKPMRVIEVRTEQRRNERHHPARFHHAKIRIAFVGGEQANRSEIVAPTN</sequence>
<protein>
    <submittedName>
        <fullName evidence="2">Uncharacterized protein</fullName>
    </submittedName>
</protein>
<comment type="caution">
    <text evidence="2">The sequence shown here is derived from an EMBL/GenBank/DDBJ whole genome shotgun (WGS) entry which is preliminary data.</text>
</comment>
<reference evidence="2 3" key="1">
    <citation type="submission" date="2023-02" db="EMBL/GenBank/DDBJ databases">
        <title>LHISI_Scaffold_Assembly.</title>
        <authorList>
            <person name="Stuart O.P."/>
            <person name="Cleave R."/>
            <person name="Magrath M.J.L."/>
            <person name="Mikheyev A.S."/>
        </authorList>
    </citation>
    <scope>NUCLEOTIDE SEQUENCE [LARGE SCALE GENOMIC DNA]</scope>
    <source>
        <strain evidence="2">Daus_M_001</strain>
        <tissue evidence="2">Leg muscle</tissue>
    </source>
</reference>
<evidence type="ECO:0000313" key="3">
    <source>
        <dbReference type="Proteomes" id="UP001159363"/>
    </source>
</evidence>
<keyword evidence="3" id="KW-1185">Reference proteome</keyword>
<organism evidence="2 3">
    <name type="scientific">Dryococelus australis</name>
    <dbReference type="NCBI Taxonomy" id="614101"/>
    <lineage>
        <taxon>Eukaryota</taxon>
        <taxon>Metazoa</taxon>
        <taxon>Ecdysozoa</taxon>
        <taxon>Arthropoda</taxon>
        <taxon>Hexapoda</taxon>
        <taxon>Insecta</taxon>
        <taxon>Pterygota</taxon>
        <taxon>Neoptera</taxon>
        <taxon>Polyneoptera</taxon>
        <taxon>Phasmatodea</taxon>
        <taxon>Verophasmatodea</taxon>
        <taxon>Anareolatae</taxon>
        <taxon>Phasmatidae</taxon>
        <taxon>Eurycanthinae</taxon>
        <taxon>Dryococelus</taxon>
    </lineage>
</organism>
<proteinExistence type="predicted"/>